<evidence type="ECO:0000313" key="1">
    <source>
        <dbReference type="EMBL" id="QBO64018.1"/>
    </source>
</evidence>
<dbReference type="Proteomes" id="UP000294673">
    <property type="component" value="Segment"/>
</dbReference>
<sequence length="507" mass="56921">MITNKTVYAVEPIVEGFIKRNQIVAAIPGTPLAAVCETMHWNQPPEDADALVQLSAERMVVAETLDETEDGVVAPASEREVYIHDEVLQTAVQDVVEKVVYAKELARNTILPKCRALYPELEKRIDSIILAPKLIPTVSLSYYPEFYNSEEYQALVSDYDLNGLISINNDFTPTEKLAFITGDKLRTLLYTGNENLDRFVQQATEGMSDQALEDIYNYFFRGSAPSSNNTAYLITYPDSDNVAFHGSRAAATPAFLCYMWAVNLLEDIQDGNDMMLENYRAKMQQARAAAINGMARVGRDRILRMERGELILSAPSASQIQRAEDASTMTIFVNADVYMGYLQEGGSPEALTAAVLLERELISKDELLANGAGFMQHYRNYINMKASQQAANRLRAYALALQGVFADLITVDLDEDTRKKVMEIVRGEVATLTDTDVANFQQYFRTLYVKTMHHEDAQGVNRLIDEIDLIMRERPELTVFEAATIATMHLTTDYVVQQLYVIQISEV</sequence>
<protein>
    <submittedName>
        <fullName evidence="1">Uncharacterized protein</fullName>
    </submittedName>
</protein>
<organismHost>
    <name type="scientific">Escherichia coli</name>
    <dbReference type="NCBI Taxonomy" id="562"/>
</organismHost>
<proteinExistence type="predicted"/>
<dbReference type="EMBL" id="MK327938">
    <property type="protein sequence ID" value="QBO64018.1"/>
    <property type="molecule type" value="Genomic_DNA"/>
</dbReference>
<evidence type="ECO:0000313" key="2">
    <source>
        <dbReference type="Proteomes" id="UP000294673"/>
    </source>
</evidence>
<organism evidence="1 2">
    <name type="scientific">Escherichia phage vB_EcoM_Goslar</name>
    <dbReference type="NCBI Taxonomy" id="2502409"/>
    <lineage>
        <taxon>Viruses</taxon>
        <taxon>Duplodnaviria</taxon>
        <taxon>Heunggongvirae</taxon>
        <taxon>Uroviricota</taxon>
        <taxon>Caudoviricetes</taxon>
        <taxon>Chimalliviridae</taxon>
        <taxon>Goslarvirus</taxon>
        <taxon>Goslarvirus goslar</taxon>
    </lineage>
</organism>
<accession>A0A482GEJ4</accession>
<gene>
    <name evidence="1" type="ORF">Goslar_00226</name>
</gene>
<keyword evidence="2" id="KW-1185">Reference proteome</keyword>
<reference evidence="1 2" key="1">
    <citation type="submission" date="2018-12" db="EMBL/GenBank/DDBJ databases">
        <title>Still something new to discover - new insights into E. coli phage diversity and taxonomy.</title>
        <authorList>
            <person name="Korf I.H.E."/>
            <person name="Adriaennsens E."/>
            <person name="Dreiseikelmann B."/>
            <person name="Kropinski A."/>
            <person name="Nimtz M."/>
            <person name="Meier-Kolthoff J.P."/>
            <person name="Rohde M."/>
            <person name="van Raaij M."/>
            <person name="Wittmann J."/>
        </authorList>
    </citation>
    <scope>NUCLEOTIDE SEQUENCE [LARGE SCALE GENOMIC DNA]</scope>
</reference>
<name>A0A482GEJ4_BPGOS</name>